<dbReference type="GO" id="GO:0004497">
    <property type="term" value="F:monooxygenase activity"/>
    <property type="evidence" value="ECO:0007669"/>
    <property type="project" value="InterPro"/>
</dbReference>
<organism evidence="2 3">
    <name type="scientific">Acrasis kona</name>
    <dbReference type="NCBI Taxonomy" id="1008807"/>
    <lineage>
        <taxon>Eukaryota</taxon>
        <taxon>Discoba</taxon>
        <taxon>Heterolobosea</taxon>
        <taxon>Tetramitia</taxon>
        <taxon>Eutetramitia</taxon>
        <taxon>Acrasidae</taxon>
        <taxon>Acrasis</taxon>
    </lineage>
</organism>
<reference evidence="2 3" key="1">
    <citation type="submission" date="2024-03" db="EMBL/GenBank/DDBJ databases">
        <title>The Acrasis kona genome and developmental transcriptomes reveal deep origins of eukaryotic multicellular pathways.</title>
        <authorList>
            <person name="Sheikh S."/>
            <person name="Fu C.-J."/>
            <person name="Brown M.W."/>
            <person name="Baldauf S.L."/>
        </authorList>
    </citation>
    <scope>NUCLEOTIDE SEQUENCE [LARGE SCALE GENOMIC DNA]</scope>
    <source>
        <strain evidence="2 3">ATCC MYA-3509</strain>
    </source>
</reference>
<keyword evidence="1" id="KW-0812">Transmembrane</keyword>
<protein>
    <recommendedName>
        <fullName evidence="4">Cytochrome P450</fullName>
    </recommendedName>
</protein>
<sequence>MITSNIDYILIFILCVAGIIGTSLAVIIAYIWMDFKRQKEMIGNIKGFEQYIFPEIVTILPNYIQSFFKYREQGQVAWQCALDGFKKYGNVFKMVFSLRSFVVIGDPDFGKLIASKGDKYFVKKMKLTEAMRHYIGQNVFSAEETDVWRRHRLLLNPGFTDESLKCVYGTVKICAVETLSDYVHINIHIK</sequence>
<dbReference type="AlphaFoldDB" id="A0AAW2YST3"/>
<gene>
    <name evidence="2" type="ORF">AKO1_011092</name>
</gene>
<dbReference type="InterPro" id="IPR036396">
    <property type="entry name" value="Cyt_P450_sf"/>
</dbReference>
<dbReference type="GO" id="GO:0005506">
    <property type="term" value="F:iron ion binding"/>
    <property type="evidence" value="ECO:0007669"/>
    <property type="project" value="InterPro"/>
</dbReference>
<dbReference type="EMBL" id="JAOPGA020000657">
    <property type="protein sequence ID" value="KAL0480467.1"/>
    <property type="molecule type" value="Genomic_DNA"/>
</dbReference>
<keyword evidence="1" id="KW-1133">Transmembrane helix</keyword>
<dbReference type="Proteomes" id="UP001431209">
    <property type="component" value="Unassembled WGS sequence"/>
</dbReference>
<dbReference type="SUPFAM" id="SSF48264">
    <property type="entry name" value="Cytochrome P450"/>
    <property type="match status" value="1"/>
</dbReference>
<dbReference type="Gene3D" id="1.10.630.10">
    <property type="entry name" value="Cytochrome P450"/>
    <property type="match status" value="1"/>
</dbReference>
<evidence type="ECO:0000313" key="3">
    <source>
        <dbReference type="Proteomes" id="UP001431209"/>
    </source>
</evidence>
<dbReference type="InterPro" id="IPR001128">
    <property type="entry name" value="Cyt_P450"/>
</dbReference>
<proteinExistence type="predicted"/>
<dbReference type="Pfam" id="PF00067">
    <property type="entry name" value="p450"/>
    <property type="match status" value="1"/>
</dbReference>
<comment type="caution">
    <text evidence="2">The sequence shown here is derived from an EMBL/GenBank/DDBJ whole genome shotgun (WGS) entry which is preliminary data.</text>
</comment>
<dbReference type="GO" id="GO:0020037">
    <property type="term" value="F:heme binding"/>
    <property type="evidence" value="ECO:0007669"/>
    <property type="project" value="InterPro"/>
</dbReference>
<dbReference type="GO" id="GO:0016705">
    <property type="term" value="F:oxidoreductase activity, acting on paired donors, with incorporation or reduction of molecular oxygen"/>
    <property type="evidence" value="ECO:0007669"/>
    <property type="project" value="InterPro"/>
</dbReference>
<keyword evidence="1" id="KW-0472">Membrane</keyword>
<feature type="transmembrane region" description="Helical" evidence="1">
    <location>
        <begin position="6"/>
        <end position="32"/>
    </location>
</feature>
<evidence type="ECO:0008006" key="4">
    <source>
        <dbReference type="Google" id="ProtNLM"/>
    </source>
</evidence>
<keyword evidence="3" id="KW-1185">Reference proteome</keyword>
<accession>A0AAW2YST3</accession>
<name>A0AAW2YST3_9EUKA</name>
<evidence type="ECO:0000256" key="1">
    <source>
        <dbReference type="SAM" id="Phobius"/>
    </source>
</evidence>
<evidence type="ECO:0000313" key="2">
    <source>
        <dbReference type="EMBL" id="KAL0480467.1"/>
    </source>
</evidence>